<evidence type="ECO:0000256" key="2">
    <source>
        <dbReference type="ARBA" id="ARBA00022448"/>
    </source>
</evidence>
<evidence type="ECO:0000256" key="1">
    <source>
        <dbReference type="ARBA" id="ARBA00004651"/>
    </source>
</evidence>
<dbReference type="AlphaFoldDB" id="A0A2W4W231"/>
<accession>A0A2W4W231</accession>
<gene>
    <name evidence="11" type="ORF">DCF19_18730</name>
</gene>
<dbReference type="PANTHER" id="PTHR30625">
    <property type="entry name" value="PROTEIN TOLQ"/>
    <property type="match status" value="1"/>
</dbReference>
<feature type="transmembrane region" description="Helical" evidence="9">
    <location>
        <begin position="112"/>
        <end position="139"/>
    </location>
</feature>
<keyword evidence="5 8" id="KW-0653">Protein transport</keyword>
<keyword evidence="7 9" id="KW-0472">Membrane</keyword>
<dbReference type="Proteomes" id="UP000249467">
    <property type="component" value="Unassembled WGS sequence"/>
</dbReference>
<dbReference type="Pfam" id="PF01618">
    <property type="entry name" value="MotA_ExbB"/>
    <property type="match status" value="1"/>
</dbReference>
<organism evidence="11 12">
    <name type="scientific">Pseudanabaena frigida</name>
    <dbReference type="NCBI Taxonomy" id="945775"/>
    <lineage>
        <taxon>Bacteria</taxon>
        <taxon>Bacillati</taxon>
        <taxon>Cyanobacteriota</taxon>
        <taxon>Cyanophyceae</taxon>
        <taxon>Pseudanabaenales</taxon>
        <taxon>Pseudanabaenaceae</taxon>
        <taxon>Pseudanabaena</taxon>
    </lineage>
</organism>
<protein>
    <submittedName>
        <fullName evidence="11">Biopolymer transporter ExbB</fullName>
    </submittedName>
</protein>
<dbReference type="GO" id="GO:0017038">
    <property type="term" value="P:protein import"/>
    <property type="evidence" value="ECO:0007669"/>
    <property type="project" value="TreeGrafter"/>
</dbReference>
<evidence type="ECO:0000256" key="7">
    <source>
        <dbReference type="ARBA" id="ARBA00023136"/>
    </source>
</evidence>
<evidence type="ECO:0000256" key="3">
    <source>
        <dbReference type="ARBA" id="ARBA00022475"/>
    </source>
</evidence>
<dbReference type="InterPro" id="IPR002898">
    <property type="entry name" value="MotA_ExbB_proton_chnl"/>
</dbReference>
<evidence type="ECO:0000259" key="10">
    <source>
        <dbReference type="Pfam" id="PF01618"/>
    </source>
</evidence>
<keyword evidence="4 9" id="KW-0812">Transmembrane</keyword>
<feature type="transmembrane region" description="Helical" evidence="9">
    <location>
        <begin position="159"/>
        <end position="180"/>
    </location>
</feature>
<comment type="similarity">
    <text evidence="8">Belongs to the exbB/tolQ family.</text>
</comment>
<evidence type="ECO:0000313" key="11">
    <source>
        <dbReference type="EMBL" id="PZO37537.1"/>
    </source>
</evidence>
<keyword evidence="3" id="KW-1003">Cell membrane</keyword>
<comment type="caution">
    <text evidence="11">The sequence shown here is derived from an EMBL/GenBank/DDBJ whole genome shotgun (WGS) entry which is preliminary data.</text>
</comment>
<evidence type="ECO:0000256" key="9">
    <source>
        <dbReference type="SAM" id="Phobius"/>
    </source>
</evidence>
<feature type="transmembrane region" description="Helical" evidence="9">
    <location>
        <begin position="12"/>
        <end position="35"/>
    </location>
</feature>
<evidence type="ECO:0000256" key="8">
    <source>
        <dbReference type="RuleBase" id="RU004057"/>
    </source>
</evidence>
<keyword evidence="2 8" id="KW-0813">Transport</keyword>
<keyword evidence="6 9" id="KW-1133">Transmembrane helix</keyword>
<dbReference type="PANTHER" id="PTHR30625:SF15">
    <property type="entry name" value="BIOPOLYMER TRANSPORT PROTEIN EXBB"/>
    <property type="match status" value="1"/>
</dbReference>
<feature type="domain" description="MotA/TolQ/ExbB proton channel" evidence="10">
    <location>
        <begin position="71"/>
        <end position="192"/>
    </location>
</feature>
<evidence type="ECO:0000256" key="4">
    <source>
        <dbReference type="ARBA" id="ARBA00022692"/>
    </source>
</evidence>
<reference evidence="11 12" key="1">
    <citation type="submission" date="2018-04" db="EMBL/GenBank/DDBJ databases">
        <authorList>
            <person name="Go L.Y."/>
            <person name="Mitchell J.A."/>
        </authorList>
    </citation>
    <scope>NUCLEOTIDE SEQUENCE [LARGE SCALE GENOMIC DNA]</scope>
    <source>
        <strain evidence="11">ULC066bin1</strain>
    </source>
</reference>
<evidence type="ECO:0000313" key="12">
    <source>
        <dbReference type="Proteomes" id="UP000249467"/>
    </source>
</evidence>
<sequence>MSKLFDTLVAGGVTIIPLMICSFLVVTLAIERSIFWSRISKQQKRVVRTALQIYPEDPAQVEDFLQNHINLPIARIYLEAISIPNATPTEFALALDARTQSEMPRLKRFNNIFEIIVGLAPLLGLLGTVTGLIASFGSLTLGDVGGSKALNVTGGISEALISTATGLIVAVMALIAASIFRSLYAQQVAYFDECCTQLELQHLRSLRQQKHAQVNSHV</sequence>
<reference evidence="11 12" key="2">
    <citation type="submission" date="2018-06" db="EMBL/GenBank/DDBJ databases">
        <title>Metagenomic assembly of (sub)arctic Cyanobacteria and their associated microbiome from non-axenic cultures.</title>
        <authorList>
            <person name="Baurain D."/>
        </authorList>
    </citation>
    <scope>NUCLEOTIDE SEQUENCE [LARGE SCALE GENOMIC DNA]</scope>
    <source>
        <strain evidence="11">ULC066bin1</strain>
    </source>
</reference>
<evidence type="ECO:0000256" key="6">
    <source>
        <dbReference type="ARBA" id="ARBA00022989"/>
    </source>
</evidence>
<evidence type="ECO:0000256" key="5">
    <source>
        <dbReference type="ARBA" id="ARBA00022927"/>
    </source>
</evidence>
<dbReference type="InterPro" id="IPR050790">
    <property type="entry name" value="ExbB/TolQ_transport"/>
</dbReference>
<name>A0A2W4W231_9CYAN</name>
<comment type="subcellular location">
    <subcellularLocation>
        <location evidence="1">Cell membrane</location>
        <topology evidence="1">Multi-pass membrane protein</topology>
    </subcellularLocation>
    <subcellularLocation>
        <location evidence="8">Membrane</location>
        <topology evidence="8">Multi-pass membrane protein</topology>
    </subcellularLocation>
</comment>
<proteinExistence type="inferred from homology"/>
<dbReference type="EMBL" id="QBML01000030">
    <property type="protein sequence ID" value="PZO37537.1"/>
    <property type="molecule type" value="Genomic_DNA"/>
</dbReference>
<dbReference type="GO" id="GO:0005886">
    <property type="term" value="C:plasma membrane"/>
    <property type="evidence" value="ECO:0007669"/>
    <property type="project" value="UniProtKB-SubCell"/>
</dbReference>